<protein>
    <submittedName>
        <fullName evidence="2">Uncharacterized protein</fullName>
    </submittedName>
</protein>
<reference evidence="2 3" key="1">
    <citation type="journal article" date="2012" name="Genome Biol.">
        <title>Genome and low-iron response of an oceanic diatom adapted to chronic iron limitation.</title>
        <authorList>
            <person name="Lommer M."/>
            <person name="Specht M."/>
            <person name="Roy A.S."/>
            <person name="Kraemer L."/>
            <person name="Andreson R."/>
            <person name="Gutowska M.A."/>
            <person name="Wolf J."/>
            <person name="Bergner S.V."/>
            <person name="Schilhabel M.B."/>
            <person name="Klostermeier U.C."/>
            <person name="Beiko R.G."/>
            <person name="Rosenstiel P."/>
            <person name="Hippler M."/>
            <person name="Laroche J."/>
        </authorList>
    </citation>
    <scope>NUCLEOTIDE SEQUENCE [LARGE SCALE GENOMIC DNA]</scope>
    <source>
        <strain evidence="2 3">CCMP1005</strain>
    </source>
</reference>
<feature type="compositionally biased region" description="Basic and acidic residues" evidence="1">
    <location>
        <begin position="84"/>
        <end position="93"/>
    </location>
</feature>
<evidence type="ECO:0000313" key="3">
    <source>
        <dbReference type="Proteomes" id="UP000266841"/>
    </source>
</evidence>
<proteinExistence type="predicted"/>
<accession>K0TNI6</accession>
<evidence type="ECO:0000313" key="2">
    <source>
        <dbReference type="EMBL" id="EJK77161.1"/>
    </source>
</evidence>
<sequence>MSDEEAKKKSSQALREGQVDIRKRLYAVEAEGGRVETMRQYSRESYLRYSLHILQSFCGGGGDQDQANPGDDVAELLGLAEIQPPRDKKRLHDGSFASNSNHSWSSMIDPGMYRDGSLGESSRNTLQPEDWEGLVGSLTEEDATPSSQHGVEPEMEASSISGLATKLDRSSTHDLAGGAQAKNGDMRVKPFEWARGLGLDETATELDDVKLSSNESVPMRGSGFPASQGIAIDGTILDPEPIFVPSPHLRESES</sequence>
<feature type="region of interest" description="Disordered" evidence="1">
    <location>
        <begin position="84"/>
        <end position="127"/>
    </location>
</feature>
<gene>
    <name evidence="2" type="ORF">THAOC_01026</name>
</gene>
<keyword evidence="3" id="KW-1185">Reference proteome</keyword>
<dbReference type="EMBL" id="AGNL01001233">
    <property type="protein sequence ID" value="EJK77161.1"/>
    <property type="molecule type" value="Genomic_DNA"/>
</dbReference>
<dbReference type="Proteomes" id="UP000266841">
    <property type="component" value="Unassembled WGS sequence"/>
</dbReference>
<comment type="caution">
    <text evidence="2">The sequence shown here is derived from an EMBL/GenBank/DDBJ whole genome shotgun (WGS) entry which is preliminary data.</text>
</comment>
<feature type="compositionally biased region" description="Low complexity" evidence="1">
    <location>
        <begin position="95"/>
        <end position="106"/>
    </location>
</feature>
<dbReference type="AlphaFoldDB" id="K0TNI6"/>
<organism evidence="2 3">
    <name type="scientific">Thalassiosira oceanica</name>
    <name type="common">Marine diatom</name>
    <dbReference type="NCBI Taxonomy" id="159749"/>
    <lineage>
        <taxon>Eukaryota</taxon>
        <taxon>Sar</taxon>
        <taxon>Stramenopiles</taxon>
        <taxon>Ochrophyta</taxon>
        <taxon>Bacillariophyta</taxon>
        <taxon>Coscinodiscophyceae</taxon>
        <taxon>Thalassiosirophycidae</taxon>
        <taxon>Thalassiosirales</taxon>
        <taxon>Thalassiosiraceae</taxon>
        <taxon>Thalassiosira</taxon>
    </lineage>
</organism>
<name>K0TNI6_THAOC</name>
<evidence type="ECO:0000256" key="1">
    <source>
        <dbReference type="SAM" id="MobiDB-lite"/>
    </source>
</evidence>
<feature type="region of interest" description="Disordered" evidence="1">
    <location>
        <begin position="140"/>
        <end position="185"/>
    </location>
</feature>